<accession>A0A178HSS2</accession>
<evidence type="ECO:0000313" key="2">
    <source>
        <dbReference type="EMBL" id="OAM75893.1"/>
    </source>
</evidence>
<proteinExistence type="predicted"/>
<name>A0A178HSS2_9HYPH</name>
<organism evidence="2 3">
    <name type="scientific">Devosia elaeis</name>
    <dbReference type="NCBI Taxonomy" id="1770058"/>
    <lineage>
        <taxon>Bacteria</taxon>
        <taxon>Pseudomonadati</taxon>
        <taxon>Pseudomonadota</taxon>
        <taxon>Alphaproteobacteria</taxon>
        <taxon>Hyphomicrobiales</taxon>
        <taxon>Devosiaceae</taxon>
        <taxon>Devosia</taxon>
    </lineage>
</organism>
<dbReference type="Gene3D" id="3.10.50.30">
    <property type="entry name" value="Transcription elongation factor, GreA/GreB, C-terminal domain"/>
    <property type="match status" value="1"/>
</dbReference>
<comment type="caution">
    <text evidence="2">The sequence shown here is derived from an EMBL/GenBank/DDBJ whole genome shotgun (WGS) entry which is preliminary data.</text>
</comment>
<dbReference type="InterPro" id="IPR036953">
    <property type="entry name" value="GreA/GreB_C_sf"/>
</dbReference>
<dbReference type="Proteomes" id="UP000078389">
    <property type="component" value="Unassembled WGS sequence"/>
</dbReference>
<feature type="domain" description="Transcription elongation factor GreA/GreB C-terminal" evidence="1">
    <location>
        <begin position="59"/>
        <end position="134"/>
    </location>
</feature>
<evidence type="ECO:0000259" key="1">
    <source>
        <dbReference type="Pfam" id="PF01272"/>
    </source>
</evidence>
<protein>
    <recommendedName>
        <fullName evidence="1">Transcription elongation factor GreA/GreB C-terminal domain-containing protein</fullName>
    </recommendedName>
</protein>
<dbReference type="STRING" id="1770058.A3840_14080"/>
<dbReference type="EMBL" id="LVVY01000103">
    <property type="protein sequence ID" value="OAM75893.1"/>
    <property type="molecule type" value="Genomic_DNA"/>
</dbReference>
<dbReference type="GO" id="GO:0003677">
    <property type="term" value="F:DNA binding"/>
    <property type="evidence" value="ECO:0007669"/>
    <property type="project" value="InterPro"/>
</dbReference>
<dbReference type="InterPro" id="IPR001437">
    <property type="entry name" value="Tscrpt_elong_fac_GreA/B_C"/>
</dbReference>
<reference evidence="2 3" key="1">
    <citation type="submission" date="2016-03" db="EMBL/GenBank/DDBJ databases">
        <title>Genome sequencing of Devosia sp. S37.</title>
        <authorList>
            <person name="Mohd Nor M."/>
        </authorList>
    </citation>
    <scope>NUCLEOTIDE SEQUENCE [LARGE SCALE GENOMIC DNA]</scope>
    <source>
        <strain evidence="2 3">S37</strain>
    </source>
</reference>
<gene>
    <name evidence="2" type="ORF">A3840_14080</name>
</gene>
<dbReference type="RefSeq" id="WP_067458034.1">
    <property type="nucleotide sequence ID" value="NZ_LVVY01000103.1"/>
</dbReference>
<dbReference type="GO" id="GO:0032784">
    <property type="term" value="P:regulation of DNA-templated transcription elongation"/>
    <property type="evidence" value="ECO:0007669"/>
    <property type="project" value="InterPro"/>
</dbReference>
<dbReference type="OrthoDB" id="192847at2"/>
<dbReference type="SUPFAM" id="SSF54534">
    <property type="entry name" value="FKBP-like"/>
    <property type="match status" value="1"/>
</dbReference>
<dbReference type="Pfam" id="PF01272">
    <property type="entry name" value="GreA_GreB"/>
    <property type="match status" value="1"/>
</dbReference>
<evidence type="ECO:0000313" key="3">
    <source>
        <dbReference type="Proteomes" id="UP000078389"/>
    </source>
</evidence>
<keyword evidence="3" id="KW-1185">Reference proteome</keyword>
<sequence length="149" mass="16228">MTTISLSDWSQSPEILVGEAEHKRLVVAALTDIGDSTDRIDFLLYELDRAKLVRDALLPPDVVRIGSIVRFKPIPGAERTVKLVMPGEEHLPGDYRLSVTSALGAALLGLRPDHVMTWLDPDGATHRVKVLKVANTMPRTNDDPGPSAA</sequence>
<dbReference type="AlphaFoldDB" id="A0A178HSS2"/>